<evidence type="ECO:0000313" key="3">
    <source>
        <dbReference type="Proteomes" id="UP001222770"/>
    </source>
</evidence>
<proteinExistence type="predicted"/>
<evidence type="ECO:0000313" key="2">
    <source>
        <dbReference type="EMBL" id="MDF8331898.1"/>
    </source>
</evidence>
<gene>
    <name evidence="2" type="ORF">POM99_01675</name>
</gene>
<protein>
    <submittedName>
        <fullName evidence="2">Uncharacterized protein</fullName>
    </submittedName>
</protein>
<feature type="region of interest" description="Disordered" evidence="1">
    <location>
        <begin position="12"/>
        <end position="38"/>
    </location>
</feature>
<evidence type="ECO:0000256" key="1">
    <source>
        <dbReference type="SAM" id="MobiDB-lite"/>
    </source>
</evidence>
<dbReference type="Proteomes" id="UP001222770">
    <property type="component" value="Unassembled WGS sequence"/>
</dbReference>
<keyword evidence="3" id="KW-1185">Reference proteome</keyword>
<comment type="caution">
    <text evidence="2">The sequence shown here is derived from an EMBL/GenBank/DDBJ whole genome shotgun (WGS) entry which is preliminary data.</text>
</comment>
<name>A0ABT6CEJ9_9SPHN</name>
<sequence>MFPMEFEIVESINPRSWQDERQEAQSQRPPQQRKRVPDTRQSAFLIPESEECLCAQH</sequence>
<organism evidence="2 3">
    <name type="scientific">Novosphingobium cyanobacteriorum</name>
    <dbReference type="NCBI Taxonomy" id="3024215"/>
    <lineage>
        <taxon>Bacteria</taxon>
        <taxon>Pseudomonadati</taxon>
        <taxon>Pseudomonadota</taxon>
        <taxon>Alphaproteobacteria</taxon>
        <taxon>Sphingomonadales</taxon>
        <taxon>Sphingomonadaceae</taxon>
        <taxon>Novosphingobium</taxon>
    </lineage>
</organism>
<reference evidence="2 3" key="1">
    <citation type="submission" date="2023-03" db="EMBL/GenBank/DDBJ databases">
        <title>Novosphingobium cyanobacteriorum sp. nov., isolated from a eutrophic reservoir during the Microcystis bloom period.</title>
        <authorList>
            <person name="Kang M."/>
            <person name="Le V."/>
            <person name="Ko S.-R."/>
            <person name="Lee S.-A."/>
            <person name="Ahn C.-Y."/>
        </authorList>
    </citation>
    <scope>NUCLEOTIDE SEQUENCE [LARGE SCALE GENOMIC DNA]</scope>
    <source>
        <strain evidence="2 3">HBC54</strain>
    </source>
</reference>
<dbReference type="EMBL" id="JAROCY010000001">
    <property type="protein sequence ID" value="MDF8331898.1"/>
    <property type="molecule type" value="Genomic_DNA"/>
</dbReference>
<accession>A0ABT6CEJ9</accession>